<protein>
    <submittedName>
        <fullName evidence="2">DUF4031 domain-containing protein</fullName>
    </submittedName>
</protein>
<evidence type="ECO:0000313" key="3">
    <source>
        <dbReference type="Proteomes" id="UP000235994"/>
    </source>
</evidence>
<dbReference type="AlphaFoldDB" id="A0A2N8KDQ0"/>
<organism evidence="2 3">
    <name type="scientific">Achromobacter pulmonis</name>
    <dbReference type="NCBI Taxonomy" id="1389932"/>
    <lineage>
        <taxon>Bacteria</taxon>
        <taxon>Pseudomonadati</taxon>
        <taxon>Pseudomonadota</taxon>
        <taxon>Betaproteobacteria</taxon>
        <taxon>Burkholderiales</taxon>
        <taxon>Alcaligenaceae</taxon>
        <taxon>Achromobacter</taxon>
    </lineage>
</organism>
<proteinExistence type="predicted"/>
<reference evidence="2 3" key="1">
    <citation type="submission" date="2018-01" db="EMBL/GenBank/DDBJ databases">
        <title>The draft genome of an aniline degradation strain ANB-1.</title>
        <authorList>
            <person name="Zhang L."/>
            <person name="Jiang J."/>
        </authorList>
    </citation>
    <scope>NUCLEOTIDE SEQUENCE [LARGE SCALE GENOMIC DNA]</scope>
    <source>
        <strain evidence="2 3">ANB-1</strain>
    </source>
</reference>
<accession>A0A2N8KDQ0</accession>
<keyword evidence="3" id="KW-1185">Reference proteome</keyword>
<evidence type="ECO:0000313" key="2">
    <source>
        <dbReference type="EMBL" id="PND31591.1"/>
    </source>
</evidence>
<feature type="domain" description="DUF4031" evidence="1">
    <location>
        <begin position="3"/>
        <end position="81"/>
    </location>
</feature>
<sequence>MTVYVDDMRAPYGRMVMCHMLADTDDELHAMADHIGVARRWHQKAGTPHSHYDICLKKRAHAVAAGAVEIGRQELAALIQRKRATQPTTREGT</sequence>
<dbReference type="EMBL" id="POQS01000006">
    <property type="protein sequence ID" value="PND31591.1"/>
    <property type="molecule type" value="Genomic_DNA"/>
</dbReference>
<comment type="caution">
    <text evidence="2">The sequence shown here is derived from an EMBL/GenBank/DDBJ whole genome shotgun (WGS) entry which is preliminary data.</text>
</comment>
<dbReference type="RefSeq" id="WP_102774684.1">
    <property type="nucleotide sequence ID" value="NZ_POQS01000006.1"/>
</dbReference>
<dbReference type="Proteomes" id="UP000235994">
    <property type="component" value="Unassembled WGS sequence"/>
</dbReference>
<evidence type="ECO:0000259" key="1">
    <source>
        <dbReference type="Pfam" id="PF13223"/>
    </source>
</evidence>
<dbReference type="Pfam" id="PF13223">
    <property type="entry name" value="DUF4031"/>
    <property type="match status" value="1"/>
</dbReference>
<name>A0A2N8KDQ0_9BURK</name>
<dbReference type="InterPro" id="IPR025109">
    <property type="entry name" value="DUF4031"/>
</dbReference>
<gene>
    <name evidence="2" type="ORF">C1I89_22420</name>
</gene>